<evidence type="ECO:0000256" key="2">
    <source>
        <dbReference type="SAM" id="SignalP"/>
    </source>
</evidence>
<keyword evidence="2" id="KW-0732">Signal</keyword>
<feature type="compositionally biased region" description="Basic and acidic residues" evidence="1">
    <location>
        <begin position="27"/>
        <end position="54"/>
    </location>
</feature>
<evidence type="ECO:0000256" key="1">
    <source>
        <dbReference type="SAM" id="MobiDB-lite"/>
    </source>
</evidence>
<gene>
    <name evidence="3" type="ORF">SAMN05421670_0749</name>
</gene>
<evidence type="ECO:0000313" key="3">
    <source>
        <dbReference type="EMBL" id="SFQ05011.1"/>
    </source>
</evidence>
<feature type="chain" id="PRO_5011550321" description="YusW-like protein" evidence="2">
    <location>
        <begin position="22"/>
        <end position="185"/>
    </location>
</feature>
<dbReference type="Proteomes" id="UP000198734">
    <property type="component" value="Unassembled WGS sequence"/>
</dbReference>
<dbReference type="OrthoDB" id="9930406at2"/>
<dbReference type="RefSeq" id="WP_093534304.1">
    <property type="nucleotide sequence ID" value="NZ_FOXU01000001.1"/>
</dbReference>
<dbReference type="PROSITE" id="PS51257">
    <property type="entry name" value="PROKAR_LIPOPROTEIN"/>
    <property type="match status" value="1"/>
</dbReference>
<reference evidence="4" key="1">
    <citation type="submission" date="2016-10" db="EMBL/GenBank/DDBJ databases">
        <authorList>
            <person name="Varghese N."/>
            <person name="Submissions S."/>
        </authorList>
    </citation>
    <scope>NUCLEOTIDE SEQUENCE [LARGE SCALE GENOMIC DNA]</scope>
    <source>
        <strain evidence="4">DSM 11706</strain>
    </source>
</reference>
<organism evidence="3 4">
    <name type="scientific">Psychrobacillus psychrotolerans</name>
    <dbReference type="NCBI Taxonomy" id="126156"/>
    <lineage>
        <taxon>Bacteria</taxon>
        <taxon>Bacillati</taxon>
        <taxon>Bacillota</taxon>
        <taxon>Bacilli</taxon>
        <taxon>Bacillales</taxon>
        <taxon>Bacillaceae</taxon>
        <taxon>Psychrobacillus</taxon>
    </lineage>
</organism>
<feature type="signal peptide" evidence="2">
    <location>
        <begin position="1"/>
        <end position="21"/>
    </location>
</feature>
<sequence>MKKMISLVLIGLMANMLVGCSDEPTEVNDKNESGHTNDKDRDQKNKDLMEDDKNSQNNNVGNWYEEDLDDRVDDSDLSKEEQALNRELGKLDDGRYEIEVVYPYEDRVRFNILYRFVDKDKQVKDGVGQVSEAGKMPENDDDALTLKLDDKLQGKNIFHRHGLNHNSTNHFHYLWCSTILCCMDG</sequence>
<dbReference type="STRING" id="126156.SAMN05421670_0749"/>
<evidence type="ECO:0008006" key="5">
    <source>
        <dbReference type="Google" id="ProtNLM"/>
    </source>
</evidence>
<feature type="region of interest" description="Disordered" evidence="1">
    <location>
        <begin position="24"/>
        <end position="76"/>
    </location>
</feature>
<dbReference type="AlphaFoldDB" id="A0A1I5VC72"/>
<accession>A0A1I5VC72</accession>
<dbReference type="EMBL" id="FOXU01000001">
    <property type="protein sequence ID" value="SFQ05011.1"/>
    <property type="molecule type" value="Genomic_DNA"/>
</dbReference>
<feature type="compositionally biased region" description="Acidic residues" evidence="1">
    <location>
        <begin position="64"/>
        <end position="73"/>
    </location>
</feature>
<proteinExistence type="predicted"/>
<keyword evidence="4" id="KW-1185">Reference proteome</keyword>
<name>A0A1I5VC72_9BACI</name>
<evidence type="ECO:0000313" key="4">
    <source>
        <dbReference type="Proteomes" id="UP000198734"/>
    </source>
</evidence>
<protein>
    <recommendedName>
        <fullName evidence="5">YusW-like protein</fullName>
    </recommendedName>
</protein>